<dbReference type="Pfam" id="PF09754">
    <property type="entry name" value="PAC2"/>
    <property type="match status" value="1"/>
</dbReference>
<dbReference type="SUPFAM" id="SSF159659">
    <property type="entry name" value="Cgl1923-like"/>
    <property type="match status" value="1"/>
</dbReference>
<dbReference type="InterPro" id="IPR008492">
    <property type="entry name" value="Rv2714-like"/>
</dbReference>
<dbReference type="Proteomes" id="UP000677016">
    <property type="component" value="Unassembled WGS sequence"/>
</dbReference>
<comment type="caution">
    <text evidence="1">The sequence shown here is derived from an EMBL/GenBank/DDBJ whole genome shotgun (WGS) entry which is preliminary data.</text>
</comment>
<evidence type="ECO:0000313" key="1">
    <source>
        <dbReference type="EMBL" id="MBR7742281.1"/>
    </source>
</evidence>
<proteinExistence type="predicted"/>
<name>A0A941HZI8_9MICO</name>
<organism evidence="1 2">
    <name type="scientific">Phycicoccus avicenniae</name>
    <dbReference type="NCBI Taxonomy" id="2828860"/>
    <lineage>
        <taxon>Bacteria</taxon>
        <taxon>Bacillati</taxon>
        <taxon>Actinomycetota</taxon>
        <taxon>Actinomycetes</taxon>
        <taxon>Micrococcales</taxon>
        <taxon>Intrasporangiaceae</taxon>
        <taxon>Phycicoccus</taxon>
    </lineage>
</organism>
<dbReference type="PANTHER" id="PTHR35610">
    <property type="entry name" value="3-ISOPROPYLMALATE DEHYDRATASE-RELATED"/>
    <property type="match status" value="1"/>
</dbReference>
<dbReference type="PIRSF" id="PIRSF028754">
    <property type="entry name" value="UCP028754"/>
    <property type="match status" value="1"/>
</dbReference>
<evidence type="ECO:0000313" key="2">
    <source>
        <dbReference type="Proteomes" id="UP000677016"/>
    </source>
</evidence>
<dbReference type="InterPro" id="IPR038389">
    <property type="entry name" value="PSMG2_sf"/>
</dbReference>
<dbReference type="InterPro" id="IPR019151">
    <property type="entry name" value="Proteasome_assmbl_chaperone_2"/>
</dbReference>
<sequence>MIELEDIGELRDPVMIVAFEGWNDAGEAASSVVEHLATVWGADVVAAMDPEDYYDFQVNRPRVVVEGGKRRISWRTTRILVARDTPLGRDVVLVQGVEPSFRWRAFAIELMEVAESAGVGAVVTLGALMADVAHSRPIPVSATSDSEDTRHRHDLEMSTYEGPTGIVGVVADAATQVGIPSISCWAAVPHYAGHTPSPKATAALLGRLEELLDGPIEHGELDEDARAWERGIDELAASDTEVAEYVESLEEAQDTAELPEASGDAIAKEFERYLRRRGTDERGPSGP</sequence>
<dbReference type="AlphaFoldDB" id="A0A941HZI8"/>
<dbReference type="EMBL" id="JAGSNF010000003">
    <property type="protein sequence ID" value="MBR7742281.1"/>
    <property type="molecule type" value="Genomic_DNA"/>
</dbReference>
<keyword evidence="2" id="KW-1185">Reference proteome</keyword>
<protein>
    <submittedName>
        <fullName evidence="1">PAC2 family protein</fullName>
    </submittedName>
</protein>
<accession>A0A941HZI8</accession>
<gene>
    <name evidence="1" type="ORF">KC207_03110</name>
</gene>
<reference evidence="1" key="1">
    <citation type="submission" date="2021-04" db="EMBL/GenBank/DDBJ databases">
        <title>Phycicoccus avicenniae sp. nov., a novel endophytic actinomycetes isolated from branch of Avicennia mariana.</title>
        <authorList>
            <person name="Tuo L."/>
        </authorList>
    </citation>
    <scope>NUCLEOTIDE SEQUENCE</scope>
    <source>
        <strain evidence="1">BSK3Z-2</strain>
    </source>
</reference>
<dbReference type="RefSeq" id="WP_211601433.1">
    <property type="nucleotide sequence ID" value="NZ_JAGSNF010000003.1"/>
</dbReference>
<dbReference type="Gene3D" id="3.40.50.10900">
    <property type="entry name" value="PAC-like subunit"/>
    <property type="match status" value="1"/>
</dbReference>